<dbReference type="InterPro" id="IPR012223">
    <property type="entry name" value="TEII"/>
</dbReference>
<dbReference type="Pfam" id="PF00975">
    <property type="entry name" value="Thioesterase"/>
    <property type="match status" value="1"/>
</dbReference>
<evidence type="ECO:0000313" key="3">
    <source>
        <dbReference type="EMBL" id="QIN80045.1"/>
    </source>
</evidence>
<accession>A0A6G8Q0S3</accession>
<evidence type="ECO:0000256" key="1">
    <source>
        <dbReference type="ARBA" id="ARBA00007169"/>
    </source>
</evidence>
<proteinExistence type="inferred from homology"/>
<dbReference type="AlphaFoldDB" id="A0A6G8Q0S3"/>
<dbReference type="KEGG" id="rmar:GBA65_17630"/>
<keyword evidence="3" id="KW-0378">Hydrolase</keyword>
<gene>
    <name evidence="3" type="ORF">GBA65_17630</name>
</gene>
<dbReference type="Proteomes" id="UP000502706">
    <property type="component" value="Chromosome"/>
</dbReference>
<protein>
    <submittedName>
        <fullName evidence="3">Alpha/beta fold hydrolase</fullName>
    </submittedName>
</protein>
<evidence type="ECO:0000259" key="2">
    <source>
        <dbReference type="Pfam" id="PF00975"/>
    </source>
</evidence>
<dbReference type="GO" id="GO:0016787">
    <property type="term" value="F:hydrolase activity"/>
    <property type="evidence" value="ECO:0007669"/>
    <property type="project" value="UniProtKB-KW"/>
</dbReference>
<dbReference type="EMBL" id="CP045121">
    <property type="protein sequence ID" value="QIN80045.1"/>
    <property type="molecule type" value="Genomic_DNA"/>
</dbReference>
<feature type="domain" description="Thioesterase" evidence="2">
    <location>
        <begin position="18"/>
        <end position="230"/>
    </location>
</feature>
<evidence type="ECO:0000313" key="4">
    <source>
        <dbReference type="Proteomes" id="UP000502706"/>
    </source>
</evidence>
<keyword evidence="4" id="KW-1185">Reference proteome</keyword>
<name>A0A6G8Q0S3_9ACTN</name>
<reference evidence="3 4" key="1">
    <citation type="submission" date="2019-10" db="EMBL/GenBank/DDBJ databases">
        <title>Rubrobacter sp nov SCSIO 52915 isolated from a deep-sea sediment in the South China Sea.</title>
        <authorList>
            <person name="Chen R.W."/>
        </authorList>
    </citation>
    <scope>NUCLEOTIDE SEQUENCE [LARGE SCALE GENOMIC DNA]</scope>
    <source>
        <strain evidence="3 4">SCSIO 52915</strain>
    </source>
</reference>
<dbReference type="Gene3D" id="3.40.50.1820">
    <property type="entry name" value="alpha/beta hydrolase"/>
    <property type="match status" value="1"/>
</dbReference>
<dbReference type="PANTHER" id="PTHR11487:SF0">
    <property type="entry name" value="S-ACYL FATTY ACID SYNTHASE THIOESTERASE, MEDIUM CHAIN"/>
    <property type="match status" value="1"/>
</dbReference>
<dbReference type="PANTHER" id="PTHR11487">
    <property type="entry name" value="THIOESTERASE"/>
    <property type="match status" value="1"/>
</dbReference>
<dbReference type="InterPro" id="IPR029058">
    <property type="entry name" value="AB_hydrolase_fold"/>
</dbReference>
<organism evidence="3 4">
    <name type="scientific">Rubrobacter marinus</name>
    <dbReference type="NCBI Taxonomy" id="2653852"/>
    <lineage>
        <taxon>Bacteria</taxon>
        <taxon>Bacillati</taxon>
        <taxon>Actinomycetota</taxon>
        <taxon>Rubrobacteria</taxon>
        <taxon>Rubrobacterales</taxon>
        <taxon>Rubrobacteraceae</taxon>
        <taxon>Rubrobacter</taxon>
    </lineage>
</organism>
<comment type="similarity">
    <text evidence="1">Belongs to the thioesterase family.</text>
</comment>
<dbReference type="GO" id="GO:0008610">
    <property type="term" value="P:lipid biosynthetic process"/>
    <property type="evidence" value="ECO:0007669"/>
    <property type="project" value="TreeGrafter"/>
</dbReference>
<dbReference type="SUPFAM" id="SSF53474">
    <property type="entry name" value="alpha/beta-Hydrolases"/>
    <property type="match status" value="1"/>
</dbReference>
<sequence length="247" mass="27140">MRTRWFPYGTRQPNARLRLLCLPYAGGNARMFRSWGAEMPEGVEVCPVELPGRGTRRGEGCVSSMSSLVEAMVEETEALLDLPLAIFGYSMGGLVGFELARVLRRLYGREPVALLVAAQNAPSVPLERPTARGSTDEELSAALYRSGGMPAEALANDRFMRAFLPVLRADYAVVDTYAYAPELPLSCPIHLYTGTEDALVSERGQEGWRRETSGPFVVHRFPGGHYFVREAEGPFLASVSGVLRELP</sequence>
<dbReference type="InterPro" id="IPR001031">
    <property type="entry name" value="Thioesterase"/>
</dbReference>